<organism evidence="1">
    <name type="scientific">Woronichinia naegeliana WA131</name>
    <dbReference type="NCBI Taxonomy" id="2824559"/>
    <lineage>
        <taxon>Bacteria</taxon>
        <taxon>Bacillati</taxon>
        <taxon>Cyanobacteriota</taxon>
        <taxon>Cyanophyceae</taxon>
        <taxon>Synechococcales</taxon>
        <taxon>Coelosphaeriaceae</taxon>
        <taxon>Woronichinia</taxon>
    </lineage>
</organism>
<proteinExistence type="predicted"/>
<evidence type="ECO:0000313" key="1">
    <source>
        <dbReference type="EMBL" id="UXE63972.1"/>
    </source>
</evidence>
<sequence length="282" mass="31980">MTPKIHFISGLPRSGSTLLSALLRQNPRFHANMSSPVGGLVNTMLNAMSEDNEFSMFLSTEQKQALVLGIFSAYYQSQTDKSIIFDTNRLWCSKLPLINKLFPDAKMICCVRNVAWIMDSIEKLIRKNVFDVSRLFNNVGERATVYTRTEALGQGGRLVGFAHNALKEAFYGEYSSSLLLVDYDILTQAPENTLSLIYQFLDQEPYRHDFENVHYEASEFDNRLHTQGLHHVRPKVEFQPRSTILPPDLFAQFSRLSFWQNPSNSLANVIVAQSSVSSANKT</sequence>
<dbReference type="EMBL" id="CP073041">
    <property type="protein sequence ID" value="UXE63972.1"/>
    <property type="molecule type" value="Genomic_DNA"/>
</dbReference>
<protein>
    <submittedName>
        <fullName evidence="1">Sulfotransferase</fullName>
    </submittedName>
</protein>
<dbReference type="Pfam" id="PF13469">
    <property type="entry name" value="Sulfotransfer_3"/>
    <property type="match status" value="1"/>
</dbReference>
<gene>
    <name evidence="1" type="ORF">KA717_16350</name>
</gene>
<dbReference type="Proteomes" id="UP001065613">
    <property type="component" value="Chromosome"/>
</dbReference>
<dbReference type="Gene3D" id="3.40.50.300">
    <property type="entry name" value="P-loop containing nucleotide triphosphate hydrolases"/>
    <property type="match status" value="1"/>
</dbReference>
<dbReference type="SUPFAM" id="SSF52540">
    <property type="entry name" value="P-loop containing nucleoside triphosphate hydrolases"/>
    <property type="match status" value="1"/>
</dbReference>
<dbReference type="KEGG" id="wna:KA717_16350"/>
<dbReference type="AlphaFoldDB" id="A0A977PYP4"/>
<name>A0A977PYP4_9CYAN</name>
<accession>A0A977PYP4</accession>
<dbReference type="InterPro" id="IPR027417">
    <property type="entry name" value="P-loop_NTPase"/>
</dbReference>
<reference evidence="1" key="1">
    <citation type="submission" date="2021-04" db="EMBL/GenBank/DDBJ databases">
        <title>Genome sequence of Woronichinia naegeliana from Washington state freshwater lake bloom.</title>
        <authorList>
            <person name="Dreher T.W."/>
        </authorList>
    </citation>
    <scope>NUCLEOTIDE SEQUENCE</scope>
    <source>
        <strain evidence="1">WA131</strain>
    </source>
</reference>